<keyword evidence="1" id="KW-0812">Transmembrane</keyword>
<organism evidence="3 4">
    <name type="scientific">Zasmidium cellare</name>
    <name type="common">Wine cellar mold</name>
    <name type="synonym">Racodium cellare</name>
    <dbReference type="NCBI Taxonomy" id="395010"/>
    <lineage>
        <taxon>Eukaryota</taxon>
        <taxon>Fungi</taxon>
        <taxon>Dikarya</taxon>
        <taxon>Ascomycota</taxon>
        <taxon>Pezizomycotina</taxon>
        <taxon>Dothideomycetes</taxon>
        <taxon>Dothideomycetidae</taxon>
        <taxon>Mycosphaerellales</taxon>
        <taxon>Mycosphaerellaceae</taxon>
        <taxon>Zasmidium</taxon>
    </lineage>
</organism>
<proteinExistence type="predicted"/>
<sequence length="211" mass="24194">MDDPIQDITSVVHRLTQGSPKEQEETINEYFTTNASFTHPFCRTGSFEGSRWLIHAIFKWYKILSPTIELSVNSVAFDETSLLLYVSITQTFSIFFIPFYSAPVSLTTQLQLIRKSPSRKYYIQSQNDLYQTDQFVKFFAPWGIGVTVVLLWHFWATFACVMGAYLGQPITRYMQQRAEKRIAAGPNGVGRETKNAVFERRMKEIGGTKSS</sequence>
<dbReference type="Pfam" id="PF24840">
    <property type="entry name" value="NTF2_SigF"/>
    <property type="match status" value="1"/>
</dbReference>
<keyword evidence="1" id="KW-0472">Membrane</keyword>
<keyword evidence="4" id="KW-1185">Reference proteome</keyword>
<feature type="transmembrane region" description="Helical" evidence="1">
    <location>
        <begin position="82"/>
        <end position="102"/>
    </location>
</feature>
<dbReference type="EMBL" id="JAXOVC010000002">
    <property type="protein sequence ID" value="KAK4505685.1"/>
    <property type="molecule type" value="Genomic_DNA"/>
</dbReference>
<evidence type="ECO:0000313" key="4">
    <source>
        <dbReference type="Proteomes" id="UP001305779"/>
    </source>
</evidence>
<dbReference type="PANTHER" id="PTHR35393:SF1">
    <property type="entry name" value="SNOAL-LIKE DOMAIN-CONTAINING PROTEIN"/>
    <property type="match status" value="1"/>
</dbReference>
<accession>A0ABR0EW74</accession>
<evidence type="ECO:0000256" key="1">
    <source>
        <dbReference type="SAM" id="Phobius"/>
    </source>
</evidence>
<dbReference type="Proteomes" id="UP001305779">
    <property type="component" value="Unassembled WGS sequence"/>
</dbReference>
<feature type="transmembrane region" description="Helical" evidence="1">
    <location>
        <begin position="139"/>
        <end position="167"/>
    </location>
</feature>
<reference evidence="3 4" key="1">
    <citation type="journal article" date="2023" name="G3 (Bethesda)">
        <title>A chromosome-level genome assembly of Zasmidium syzygii isolated from banana leaves.</title>
        <authorList>
            <person name="van Westerhoven A.C."/>
            <person name="Mehrabi R."/>
            <person name="Talebi R."/>
            <person name="Steentjes M.B.F."/>
            <person name="Corcolon B."/>
            <person name="Chong P.A."/>
            <person name="Kema G.H.J."/>
            <person name="Seidl M.F."/>
        </authorList>
    </citation>
    <scope>NUCLEOTIDE SEQUENCE [LARGE SCALE GENOMIC DNA]</scope>
    <source>
        <strain evidence="3 4">P124</strain>
    </source>
</reference>
<name>A0ABR0EW74_ZASCE</name>
<evidence type="ECO:0000259" key="2">
    <source>
        <dbReference type="Pfam" id="PF24840"/>
    </source>
</evidence>
<protein>
    <recommendedName>
        <fullName evidence="2">SigF-like NTF2-like domain-containing protein</fullName>
    </recommendedName>
</protein>
<gene>
    <name evidence="3" type="ORF">PRZ48_003650</name>
</gene>
<evidence type="ECO:0000313" key="3">
    <source>
        <dbReference type="EMBL" id="KAK4505685.1"/>
    </source>
</evidence>
<comment type="caution">
    <text evidence="3">The sequence shown here is derived from an EMBL/GenBank/DDBJ whole genome shotgun (WGS) entry which is preliminary data.</text>
</comment>
<keyword evidence="1" id="KW-1133">Transmembrane helix</keyword>
<dbReference type="PANTHER" id="PTHR35393">
    <property type="entry name" value="CHROMOSOME 1, WHOLE GENOME SHOTGUN SEQUENCE"/>
    <property type="match status" value="1"/>
</dbReference>
<feature type="domain" description="SigF-like NTF2-like" evidence="2">
    <location>
        <begin position="1"/>
        <end position="165"/>
    </location>
</feature>
<dbReference type="InterPro" id="IPR057514">
    <property type="entry name" value="NTF2_SigF"/>
</dbReference>